<reference evidence="2 3" key="1">
    <citation type="submission" date="2019-04" db="EMBL/GenBank/DDBJ databases">
        <title>Draft genome sequences of Streptomyces avermitilis ATCC 31267.</title>
        <authorList>
            <person name="Komaki H."/>
            <person name="Tamura T."/>
            <person name="Hosoyama A."/>
        </authorList>
    </citation>
    <scope>NUCLEOTIDE SEQUENCE [LARGE SCALE GENOMIC DNA]</scope>
    <source>
        <strain evidence="2 3">ATCC 31267</strain>
    </source>
</reference>
<proteinExistence type="predicted"/>
<keyword evidence="1" id="KW-1133">Transmembrane helix</keyword>
<dbReference type="Proteomes" id="UP000299211">
    <property type="component" value="Unassembled WGS sequence"/>
</dbReference>
<evidence type="ECO:0000313" key="2">
    <source>
        <dbReference type="EMBL" id="GDY80678.1"/>
    </source>
</evidence>
<name>A0A4D4N7W5_STRAX</name>
<accession>A0A4D4N7W5</accession>
<evidence type="ECO:0000256" key="1">
    <source>
        <dbReference type="SAM" id="Phobius"/>
    </source>
</evidence>
<keyword evidence="1" id="KW-0472">Membrane</keyword>
<comment type="caution">
    <text evidence="2">The sequence shown here is derived from an EMBL/GenBank/DDBJ whole genome shotgun (WGS) entry which is preliminary data.</text>
</comment>
<dbReference type="AlphaFoldDB" id="A0A4D4N7W5"/>
<organism evidence="2 3">
    <name type="scientific">Streptomyces avermitilis</name>
    <dbReference type="NCBI Taxonomy" id="33903"/>
    <lineage>
        <taxon>Bacteria</taxon>
        <taxon>Bacillati</taxon>
        <taxon>Actinomycetota</taxon>
        <taxon>Actinomycetes</taxon>
        <taxon>Kitasatosporales</taxon>
        <taxon>Streptomycetaceae</taxon>
        <taxon>Streptomyces</taxon>
    </lineage>
</organism>
<keyword evidence="1" id="KW-0812">Transmembrane</keyword>
<protein>
    <submittedName>
        <fullName evidence="2">Uncharacterized protein</fullName>
    </submittedName>
</protein>
<sequence>MTDGWGAVTAAVVTIIGTIVVGILAYRAGRAQVSDQARVEHGQWLRGQRQEAYVTFLTAWDRVVKSLKDEMKTIGESQQATPPTERERFMEAAGERVLYAPAPVRGPAEQVLLLGPDDVADAAGRMVDHLDGMQTAALNRILGAAEPTSTAFYAAQQVALRHRREFLALVRAVLRTPPTRTRR</sequence>
<evidence type="ECO:0000313" key="3">
    <source>
        <dbReference type="Proteomes" id="UP000299211"/>
    </source>
</evidence>
<gene>
    <name evidence="2" type="ORF">SAV31267_101630</name>
</gene>
<dbReference type="EMBL" id="BJHY01000003">
    <property type="protein sequence ID" value="GDY80678.1"/>
    <property type="molecule type" value="Genomic_DNA"/>
</dbReference>
<feature type="transmembrane region" description="Helical" evidence="1">
    <location>
        <begin position="6"/>
        <end position="26"/>
    </location>
</feature>